<evidence type="ECO:0000313" key="3">
    <source>
        <dbReference type="EMBL" id="QDT58510.1"/>
    </source>
</evidence>
<organism evidence="3 4">
    <name type="scientific">Stieleria bergensis</name>
    <dbReference type="NCBI Taxonomy" id="2528025"/>
    <lineage>
        <taxon>Bacteria</taxon>
        <taxon>Pseudomonadati</taxon>
        <taxon>Planctomycetota</taxon>
        <taxon>Planctomycetia</taxon>
        <taxon>Pirellulales</taxon>
        <taxon>Pirellulaceae</taxon>
        <taxon>Stieleria</taxon>
    </lineage>
</organism>
<evidence type="ECO:0000256" key="1">
    <source>
        <dbReference type="SAM" id="MobiDB-lite"/>
    </source>
</evidence>
<feature type="compositionally biased region" description="Polar residues" evidence="1">
    <location>
        <begin position="1"/>
        <end position="10"/>
    </location>
</feature>
<proteinExistence type="predicted"/>
<feature type="region of interest" description="Disordered" evidence="1">
    <location>
        <begin position="1"/>
        <end position="22"/>
    </location>
</feature>
<dbReference type="Proteomes" id="UP000315003">
    <property type="component" value="Chromosome"/>
</dbReference>
<accession>A0A517SQV7</accession>
<sequence length="98" mass="10596">MSNNPYQSPLPTDDRQPVPSGEVHANCPGCQSVYATKVKFTLWGGALGPKLFHHVKCDQCGTKYNGRSGKSNLVPILIYNLVAGVIMFIAGFAIAMTR</sequence>
<keyword evidence="4" id="KW-1185">Reference proteome</keyword>
<reference evidence="3 4" key="1">
    <citation type="submission" date="2019-02" db="EMBL/GenBank/DDBJ databases">
        <title>Deep-cultivation of Planctomycetes and their phenomic and genomic characterization uncovers novel biology.</title>
        <authorList>
            <person name="Wiegand S."/>
            <person name="Jogler M."/>
            <person name="Boedeker C."/>
            <person name="Pinto D."/>
            <person name="Vollmers J."/>
            <person name="Rivas-Marin E."/>
            <person name="Kohn T."/>
            <person name="Peeters S.H."/>
            <person name="Heuer A."/>
            <person name="Rast P."/>
            <person name="Oberbeckmann S."/>
            <person name="Bunk B."/>
            <person name="Jeske O."/>
            <person name="Meyerdierks A."/>
            <person name="Storesund J.E."/>
            <person name="Kallscheuer N."/>
            <person name="Luecker S."/>
            <person name="Lage O.M."/>
            <person name="Pohl T."/>
            <person name="Merkel B.J."/>
            <person name="Hornburger P."/>
            <person name="Mueller R.-W."/>
            <person name="Bruemmer F."/>
            <person name="Labrenz M."/>
            <person name="Spormann A.M."/>
            <person name="Op den Camp H."/>
            <person name="Overmann J."/>
            <person name="Amann R."/>
            <person name="Jetten M.S.M."/>
            <person name="Mascher T."/>
            <person name="Medema M.H."/>
            <person name="Devos D.P."/>
            <person name="Kaster A.-K."/>
            <person name="Ovreas L."/>
            <person name="Rohde M."/>
            <person name="Galperin M.Y."/>
            <person name="Jogler C."/>
        </authorList>
    </citation>
    <scope>NUCLEOTIDE SEQUENCE [LARGE SCALE GENOMIC DNA]</scope>
    <source>
        <strain evidence="3 4">SV_7m_r</strain>
    </source>
</reference>
<evidence type="ECO:0000313" key="4">
    <source>
        <dbReference type="Proteomes" id="UP000315003"/>
    </source>
</evidence>
<protein>
    <submittedName>
        <fullName evidence="3">Uncharacterized protein</fullName>
    </submittedName>
</protein>
<dbReference type="RefSeq" id="WP_145269717.1">
    <property type="nucleotide sequence ID" value="NZ_CP036272.1"/>
</dbReference>
<gene>
    <name evidence="3" type="ORF">SV7mr_10030</name>
</gene>
<name>A0A517SQV7_9BACT</name>
<keyword evidence="2" id="KW-1133">Transmembrane helix</keyword>
<keyword evidence="2" id="KW-0812">Transmembrane</keyword>
<keyword evidence="2" id="KW-0472">Membrane</keyword>
<dbReference type="AlphaFoldDB" id="A0A517SQV7"/>
<dbReference type="OrthoDB" id="290970at2"/>
<dbReference type="EMBL" id="CP036272">
    <property type="protein sequence ID" value="QDT58510.1"/>
    <property type="molecule type" value="Genomic_DNA"/>
</dbReference>
<feature type="transmembrane region" description="Helical" evidence="2">
    <location>
        <begin position="76"/>
        <end position="96"/>
    </location>
</feature>
<evidence type="ECO:0000256" key="2">
    <source>
        <dbReference type="SAM" id="Phobius"/>
    </source>
</evidence>